<dbReference type="EMBL" id="JBFTWV010000005">
    <property type="protein sequence ID" value="KAL2799950.1"/>
    <property type="molecule type" value="Genomic_DNA"/>
</dbReference>
<accession>A0ABR4GN67</accession>
<sequence>MSLAGRPSLSILIKAIRKAYIVSVLYLVSRFLEVPIEKVFRAPGNVQLGSKEDMGLGDGSIESLHRVLTSGSLRSRPGSMGKDAHAREVKADQVEDTIFFAFTSSLNDGAPSPFVFYRQIPLLSSSLRPRSCSLTLTQRSDKARLLIGESAGYACVN</sequence>
<evidence type="ECO:0000313" key="2">
    <source>
        <dbReference type="Proteomes" id="UP001610563"/>
    </source>
</evidence>
<evidence type="ECO:0000313" key="1">
    <source>
        <dbReference type="EMBL" id="KAL2799950.1"/>
    </source>
</evidence>
<proteinExistence type="predicted"/>
<comment type="caution">
    <text evidence="1">The sequence shown here is derived from an EMBL/GenBank/DDBJ whole genome shotgun (WGS) entry which is preliminary data.</text>
</comment>
<organism evidence="1 2">
    <name type="scientific">Aspergillus keveii</name>
    <dbReference type="NCBI Taxonomy" id="714993"/>
    <lineage>
        <taxon>Eukaryota</taxon>
        <taxon>Fungi</taxon>
        <taxon>Dikarya</taxon>
        <taxon>Ascomycota</taxon>
        <taxon>Pezizomycotina</taxon>
        <taxon>Eurotiomycetes</taxon>
        <taxon>Eurotiomycetidae</taxon>
        <taxon>Eurotiales</taxon>
        <taxon>Aspergillaceae</taxon>
        <taxon>Aspergillus</taxon>
        <taxon>Aspergillus subgen. Nidulantes</taxon>
    </lineage>
</organism>
<gene>
    <name evidence="1" type="ORF">BJX66DRAFT_210222</name>
</gene>
<name>A0ABR4GN67_9EURO</name>
<reference evidence="1 2" key="1">
    <citation type="submission" date="2024-07" db="EMBL/GenBank/DDBJ databases">
        <title>Section-level genome sequencing and comparative genomics of Aspergillus sections Usti and Cavernicolus.</title>
        <authorList>
            <consortium name="Lawrence Berkeley National Laboratory"/>
            <person name="Nybo J.L."/>
            <person name="Vesth T.C."/>
            <person name="Theobald S."/>
            <person name="Frisvad J.C."/>
            <person name="Larsen T.O."/>
            <person name="Kjaerboelling I."/>
            <person name="Rothschild-Mancinelli K."/>
            <person name="Lyhne E.K."/>
            <person name="Kogle M.E."/>
            <person name="Barry K."/>
            <person name="Clum A."/>
            <person name="Na H."/>
            <person name="Ledsgaard L."/>
            <person name="Lin J."/>
            <person name="Lipzen A."/>
            <person name="Kuo A."/>
            <person name="Riley R."/>
            <person name="Mondo S."/>
            <person name="Labutti K."/>
            <person name="Haridas S."/>
            <person name="Pangalinan J."/>
            <person name="Salamov A.A."/>
            <person name="Simmons B.A."/>
            <person name="Magnuson J.K."/>
            <person name="Chen J."/>
            <person name="Drula E."/>
            <person name="Henrissat B."/>
            <person name="Wiebenga A."/>
            <person name="Lubbers R.J."/>
            <person name="Gomes A.C."/>
            <person name="Makela M.R."/>
            <person name="Stajich J."/>
            <person name="Grigoriev I.V."/>
            <person name="Mortensen U.H."/>
            <person name="De Vries R.P."/>
            <person name="Baker S.E."/>
            <person name="Andersen M.R."/>
        </authorList>
    </citation>
    <scope>NUCLEOTIDE SEQUENCE [LARGE SCALE GENOMIC DNA]</scope>
    <source>
        <strain evidence="1 2">CBS 209.92</strain>
    </source>
</reference>
<keyword evidence="2" id="KW-1185">Reference proteome</keyword>
<protein>
    <submittedName>
        <fullName evidence="1">Uncharacterized protein</fullName>
    </submittedName>
</protein>
<dbReference type="Proteomes" id="UP001610563">
    <property type="component" value="Unassembled WGS sequence"/>
</dbReference>